<dbReference type="PROSITE" id="PS50878">
    <property type="entry name" value="RT_POL"/>
    <property type="match status" value="1"/>
</dbReference>
<feature type="non-terminal residue" evidence="2">
    <location>
        <position position="1"/>
    </location>
</feature>
<organism evidence="2 3">
    <name type="scientific">Aduncisulcus paluster</name>
    <dbReference type="NCBI Taxonomy" id="2918883"/>
    <lineage>
        <taxon>Eukaryota</taxon>
        <taxon>Metamonada</taxon>
        <taxon>Carpediemonas-like organisms</taxon>
        <taxon>Aduncisulcus</taxon>
    </lineage>
</organism>
<dbReference type="SUPFAM" id="SSF56672">
    <property type="entry name" value="DNA/RNA polymerases"/>
    <property type="match status" value="1"/>
</dbReference>
<proteinExistence type="predicted"/>
<dbReference type="PANTHER" id="PTHR24559">
    <property type="entry name" value="TRANSPOSON TY3-I GAG-POL POLYPROTEIN"/>
    <property type="match status" value="1"/>
</dbReference>
<dbReference type="Gene3D" id="3.10.10.10">
    <property type="entry name" value="HIV Type 1 Reverse Transcriptase, subunit A, domain 1"/>
    <property type="match status" value="1"/>
</dbReference>
<dbReference type="CDD" id="cd01647">
    <property type="entry name" value="RT_LTR"/>
    <property type="match status" value="1"/>
</dbReference>
<name>A0ABQ5KPM3_9EUKA</name>
<keyword evidence="3" id="KW-1185">Reference proteome</keyword>
<gene>
    <name evidence="2" type="ORF">ADUPG1_002692</name>
</gene>
<comment type="caution">
    <text evidence="2">The sequence shown here is derived from an EMBL/GenBank/DDBJ whole genome shotgun (WGS) entry which is preliminary data.</text>
</comment>
<dbReference type="InterPro" id="IPR000477">
    <property type="entry name" value="RT_dom"/>
</dbReference>
<dbReference type="Proteomes" id="UP001057375">
    <property type="component" value="Unassembled WGS sequence"/>
</dbReference>
<accession>A0ABQ5KPM3</accession>
<evidence type="ECO:0000313" key="3">
    <source>
        <dbReference type="Proteomes" id="UP001057375"/>
    </source>
</evidence>
<dbReference type="InterPro" id="IPR053134">
    <property type="entry name" value="RNA-dir_DNA_polymerase"/>
</dbReference>
<dbReference type="EMBL" id="BQXS01003268">
    <property type="protein sequence ID" value="GKT33901.1"/>
    <property type="molecule type" value="Genomic_DNA"/>
</dbReference>
<feature type="non-terminal residue" evidence="2">
    <location>
        <position position="213"/>
    </location>
</feature>
<dbReference type="InterPro" id="IPR043502">
    <property type="entry name" value="DNA/RNA_pol_sf"/>
</dbReference>
<evidence type="ECO:0000259" key="1">
    <source>
        <dbReference type="PROSITE" id="PS50878"/>
    </source>
</evidence>
<dbReference type="Pfam" id="PF00078">
    <property type="entry name" value="RVT_1"/>
    <property type="match status" value="1"/>
</dbReference>
<sequence>AKVIIGYQSSLRNGLLDLLVLRHANSVVLPEAYDLDFEENELSRHPNQSFDKLVGINGFQVGVSMAPAIEPILRSFSEDIDRSRRKSIQPFAIELKNEESMCAPPLRRIPQCYKAFVKAEVEKLLASGIITPSKSWFHSPIVVVPKKGGKQRLCIDFRKLNEHTVLFKHPLPRLDDSLDALSGSMWFATLDLSSGFHQVPIEPGSQHLTAFVT</sequence>
<protein>
    <recommendedName>
        <fullName evidence="1">Reverse transcriptase domain-containing protein</fullName>
    </recommendedName>
</protein>
<dbReference type="InterPro" id="IPR043128">
    <property type="entry name" value="Rev_trsase/Diguanyl_cyclase"/>
</dbReference>
<dbReference type="Gene3D" id="3.30.70.270">
    <property type="match status" value="1"/>
</dbReference>
<dbReference type="PANTHER" id="PTHR24559:SF435">
    <property type="entry name" value="RIBONUCLEASE H"/>
    <property type="match status" value="1"/>
</dbReference>
<reference evidence="2" key="1">
    <citation type="submission" date="2022-03" db="EMBL/GenBank/DDBJ databases">
        <title>Draft genome sequence of Aduncisulcus paluster, a free-living microaerophilic Fornicata.</title>
        <authorList>
            <person name="Yuyama I."/>
            <person name="Kume K."/>
            <person name="Tamura T."/>
            <person name="Inagaki Y."/>
            <person name="Hashimoto T."/>
        </authorList>
    </citation>
    <scope>NUCLEOTIDE SEQUENCE</scope>
    <source>
        <strain evidence="2">NY0171</strain>
    </source>
</reference>
<evidence type="ECO:0000313" key="2">
    <source>
        <dbReference type="EMBL" id="GKT33901.1"/>
    </source>
</evidence>
<feature type="domain" description="Reverse transcriptase" evidence="1">
    <location>
        <begin position="125"/>
        <end position="213"/>
    </location>
</feature>